<sequence>MGLFGKAHGSPFYAGFGNRFTDALSYRSVNIPQTRIFTINSNSEVSLDLLSLNKYRTGYVSMRELLDHFFPPVTLLVKSGGEEFTDFNYWRDRPLDIDEFSASESEDDDDDDDDDGAGLPIQSVASLRSENQYENDNDNDDDVEGEGEDLESSYMSRDSMDESMADSIIESVEESGDPDNDPLTLDDGMVAQSVELTEEEAAELLRRAKENGELDDGGGAFEEDYLDDASPVDEGARTPAPAATTLKAGNDRLKVDLNELAHVLNESEERR</sequence>
<keyword evidence="2" id="KW-1185">Reference proteome</keyword>
<gene>
    <name evidence="1" type="ORF">LTS18_013894</name>
</gene>
<accession>A0ACC3DHT2</accession>
<dbReference type="EMBL" id="JAWDJW010004357">
    <property type="protein sequence ID" value="KAK3076110.1"/>
    <property type="molecule type" value="Genomic_DNA"/>
</dbReference>
<evidence type="ECO:0000313" key="1">
    <source>
        <dbReference type="EMBL" id="KAK3076110.1"/>
    </source>
</evidence>
<reference evidence="1" key="1">
    <citation type="submission" date="2024-09" db="EMBL/GenBank/DDBJ databases">
        <title>Black Yeasts Isolated from many extreme environments.</title>
        <authorList>
            <person name="Coleine C."/>
            <person name="Stajich J.E."/>
            <person name="Selbmann L."/>
        </authorList>
    </citation>
    <scope>NUCLEOTIDE SEQUENCE</scope>
    <source>
        <strain evidence="1">CCFEE 5737</strain>
    </source>
</reference>
<name>A0ACC3DHT2_9PEZI</name>
<proteinExistence type="predicted"/>
<comment type="caution">
    <text evidence="1">The sequence shown here is derived from an EMBL/GenBank/DDBJ whole genome shotgun (WGS) entry which is preliminary data.</text>
</comment>
<evidence type="ECO:0000313" key="2">
    <source>
        <dbReference type="Proteomes" id="UP001186974"/>
    </source>
</evidence>
<organism evidence="1 2">
    <name type="scientific">Coniosporium uncinatum</name>
    <dbReference type="NCBI Taxonomy" id="93489"/>
    <lineage>
        <taxon>Eukaryota</taxon>
        <taxon>Fungi</taxon>
        <taxon>Dikarya</taxon>
        <taxon>Ascomycota</taxon>
        <taxon>Pezizomycotina</taxon>
        <taxon>Dothideomycetes</taxon>
        <taxon>Dothideomycetes incertae sedis</taxon>
        <taxon>Coniosporium</taxon>
    </lineage>
</organism>
<protein>
    <submittedName>
        <fullName evidence="1">Uncharacterized protein</fullName>
    </submittedName>
</protein>
<dbReference type="Proteomes" id="UP001186974">
    <property type="component" value="Unassembled WGS sequence"/>
</dbReference>